<evidence type="ECO:0000313" key="3">
    <source>
        <dbReference type="EMBL" id="UOO93233.1"/>
    </source>
</evidence>
<dbReference type="InterPro" id="IPR050812">
    <property type="entry name" value="Preph/Arog_dehydrog"/>
</dbReference>
<evidence type="ECO:0000313" key="4">
    <source>
        <dbReference type="Proteomes" id="UP000832034"/>
    </source>
</evidence>
<reference evidence="3" key="1">
    <citation type="submission" date="2021-12" db="EMBL/GenBank/DDBJ databases">
        <authorList>
            <person name="Veyrier F.J."/>
        </authorList>
    </citation>
    <scope>NUCLEOTIDE SEQUENCE</scope>
    <source>
        <strain evidence="3">SAG 1488-6</strain>
    </source>
</reference>
<dbReference type="Pfam" id="PF20463">
    <property type="entry name" value="PDH_C"/>
    <property type="match status" value="1"/>
</dbReference>
<evidence type="ECO:0000256" key="1">
    <source>
        <dbReference type="ARBA" id="ARBA00023002"/>
    </source>
</evidence>
<gene>
    <name evidence="3" type="ORF">LVJ81_04160</name>
</gene>
<dbReference type="SUPFAM" id="SSF51735">
    <property type="entry name" value="NAD(P)-binding Rossmann-fold domains"/>
    <property type="match status" value="1"/>
</dbReference>
<dbReference type="InterPro" id="IPR036291">
    <property type="entry name" value="NAD(P)-bd_dom_sf"/>
</dbReference>
<sequence>MSVLFENVVLIGVGLIGGSLVLDLKRQQLIGHVHGVDLDAANLERALERHVIHSASTIMDERITQADLIILATPVGTVAQIAQALKPWLNHTCTLIDVGSTKQTTIDNIARVLPEHFERFVATHPIAGSDRHGAMAAQFRLFENKKLILCPHTQQNSDSYQKIWQLWQATGAVVSELSPSEHDEILAMVSHLPHLIAYSYMHAVVGQKLGEQALDYAGSGFRDFSRIAASHPAIWTDVSFANQDSLLKLIDEQQMQLQRLKTLIKQGDAQALYAYYDQAEQWRAAWPKTSN</sequence>
<dbReference type="Proteomes" id="UP000832034">
    <property type="component" value="Chromosome"/>
</dbReference>
<organism evidence="3 4">
    <name type="scientific">Vitreoscilla stercoraria</name>
    <dbReference type="NCBI Taxonomy" id="61"/>
    <lineage>
        <taxon>Bacteria</taxon>
        <taxon>Pseudomonadati</taxon>
        <taxon>Pseudomonadota</taxon>
        <taxon>Betaproteobacteria</taxon>
        <taxon>Neisseriales</taxon>
        <taxon>Neisseriaceae</taxon>
        <taxon>Vitreoscilla</taxon>
    </lineage>
</organism>
<dbReference type="RefSeq" id="WP_019957568.1">
    <property type="nucleotide sequence ID" value="NZ_CP091512.1"/>
</dbReference>
<dbReference type="InterPro" id="IPR046826">
    <property type="entry name" value="PDH_N"/>
</dbReference>
<dbReference type="Pfam" id="PF02153">
    <property type="entry name" value="PDH_N"/>
    <property type="match status" value="1"/>
</dbReference>
<dbReference type="PANTHER" id="PTHR21363:SF0">
    <property type="entry name" value="PREPHENATE DEHYDROGENASE [NADP(+)]"/>
    <property type="match status" value="1"/>
</dbReference>
<reference evidence="3" key="2">
    <citation type="journal article" date="2022" name="Res Sq">
        <title>Evolution of multicellular longitudinally dividing oral cavity symbionts (Neisseriaceae).</title>
        <authorList>
            <person name="Nyongesa S."/>
            <person name="Weber P."/>
            <person name="Bernet E."/>
            <person name="Pullido F."/>
            <person name="Nieckarz M."/>
            <person name="Delaby M."/>
            <person name="Nieves C."/>
            <person name="Viehboeck T."/>
            <person name="Krause N."/>
            <person name="Rivera-Millot A."/>
            <person name="Nakamura A."/>
            <person name="Vischer N."/>
            <person name="VanNieuwenhze M."/>
            <person name="Brun Y."/>
            <person name="Cava F."/>
            <person name="Bulgheresi S."/>
            <person name="Veyrier F."/>
        </authorList>
    </citation>
    <scope>NUCLEOTIDE SEQUENCE</scope>
    <source>
        <strain evidence="3">SAG 1488-6</strain>
    </source>
</reference>
<dbReference type="EMBL" id="CP091512">
    <property type="protein sequence ID" value="UOO93233.1"/>
    <property type="molecule type" value="Genomic_DNA"/>
</dbReference>
<dbReference type="Gene3D" id="1.10.3660.10">
    <property type="entry name" value="6-phosphogluconate dehydrogenase C-terminal like domain"/>
    <property type="match status" value="1"/>
</dbReference>
<keyword evidence="4" id="KW-1185">Reference proteome</keyword>
<proteinExistence type="predicted"/>
<evidence type="ECO:0000259" key="2">
    <source>
        <dbReference type="PROSITE" id="PS51176"/>
    </source>
</evidence>
<protein>
    <submittedName>
        <fullName evidence="3">Prephenate dehydrogenase/arogenate dehydrogenase family protein</fullName>
    </submittedName>
</protein>
<dbReference type="InterPro" id="IPR003099">
    <property type="entry name" value="Prephen_DH"/>
</dbReference>
<dbReference type="PANTHER" id="PTHR21363">
    <property type="entry name" value="PREPHENATE DEHYDROGENASE"/>
    <property type="match status" value="1"/>
</dbReference>
<accession>A0ABY4EBV7</accession>
<name>A0ABY4EBV7_VITST</name>
<dbReference type="PROSITE" id="PS51176">
    <property type="entry name" value="PDH_ADH"/>
    <property type="match status" value="1"/>
</dbReference>
<dbReference type="InterPro" id="IPR046825">
    <property type="entry name" value="PDH_C"/>
</dbReference>
<dbReference type="SUPFAM" id="SSF48179">
    <property type="entry name" value="6-phosphogluconate dehydrogenase C-terminal domain-like"/>
    <property type="match status" value="1"/>
</dbReference>
<feature type="domain" description="Prephenate/arogenate dehydrogenase" evidence="2">
    <location>
        <begin position="6"/>
        <end position="291"/>
    </location>
</feature>
<dbReference type="InterPro" id="IPR008927">
    <property type="entry name" value="6-PGluconate_DH-like_C_sf"/>
</dbReference>
<keyword evidence="1" id="KW-0560">Oxidoreductase</keyword>
<dbReference type="Gene3D" id="3.40.50.720">
    <property type="entry name" value="NAD(P)-binding Rossmann-like Domain"/>
    <property type="match status" value="1"/>
</dbReference>